<accession>A0A0N5C1N1</accession>
<proteinExistence type="predicted"/>
<reference evidence="3" key="1">
    <citation type="submission" date="2017-02" db="UniProtKB">
        <authorList>
            <consortium name="WormBaseParasite"/>
        </authorList>
    </citation>
    <scope>IDENTIFICATION</scope>
</reference>
<dbReference type="AlphaFoldDB" id="A0A0N5C1N1"/>
<dbReference type="WBParaSite" id="SPAL_0001190500.1">
    <property type="protein sequence ID" value="SPAL_0001190500.1"/>
    <property type="gene ID" value="SPAL_0001190500"/>
</dbReference>
<name>A0A0N5C1N1_STREA</name>
<evidence type="ECO:0000256" key="1">
    <source>
        <dbReference type="SAM" id="MobiDB-lite"/>
    </source>
</evidence>
<keyword evidence="2" id="KW-1185">Reference proteome</keyword>
<organism evidence="2 3">
    <name type="scientific">Strongyloides papillosus</name>
    <name type="common">Intestinal threadworm</name>
    <dbReference type="NCBI Taxonomy" id="174720"/>
    <lineage>
        <taxon>Eukaryota</taxon>
        <taxon>Metazoa</taxon>
        <taxon>Ecdysozoa</taxon>
        <taxon>Nematoda</taxon>
        <taxon>Chromadorea</taxon>
        <taxon>Rhabditida</taxon>
        <taxon>Tylenchina</taxon>
        <taxon>Panagrolaimomorpha</taxon>
        <taxon>Strongyloidoidea</taxon>
        <taxon>Strongyloididae</taxon>
        <taxon>Strongyloides</taxon>
    </lineage>
</organism>
<evidence type="ECO:0000313" key="3">
    <source>
        <dbReference type="WBParaSite" id="SPAL_0001190500.1"/>
    </source>
</evidence>
<dbReference type="Proteomes" id="UP000046392">
    <property type="component" value="Unplaced"/>
</dbReference>
<evidence type="ECO:0000313" key="2">
    <source>
        <dbReference type="Proteomes" id="UP000046392"/>
    </source>
</evidence>
<protein>
    <submittedName>
        <fullName evidence="3">Uncharacterized protein</fullName>
    </submittedName>
</protein>
<sequence>MSGGQANKSRSSSCETAISSQNDSLSQTTTCISCQLMLKKIAIIEEQLKDFGETLKKFIDKDKNKEKEKINENVGEIEGKKIKENFFDRKNQFCSPIIFGLTKKVEKINSSD</sequence>
<feature type="region of interest" description="Disordered" evidence="1">
    <location>
        <begin position="1"/>
        <end position="27"/>
    </location>
</feature>